<accession>A0ABP0RFJ0</accession>
<feature type="domain" description="WW" evidence="3">
    <location>
        <begin position="619"/>
        <end position="654"/>
    </location>
</feature>
<dbReference type="InterPro" id="IPR036612">
    <property type="entry name" value="KH_dom_type_1_sf"/>
</dbReference>
<dbReference type="InterPro" id="IPR004088">
    <property type="entry name" value="KH_dom_type_1"/>
</dbReference>
<feature type="compositionally biased region" description="Acidic residues" evidence="2">
    <location>
        <begin position="180"/>
        <end position="190"/>
    </location>
</feature>
<evidence type="ECO:0000256" key="1">
    <source>
        <dbReference type="PROSITE-ProRule" id="PRU00117"/>
    </source>
</evidence>
<reference evidence="4 5" key="1">
    <citation type="submission" date="2024-02" db="EMBL/GenBank/DDBJ databases">
        <authorList>
            <person name="Chen Y."/>
            <person name="Shah S."/>
            <person name="Dougan E. K."/>
            <person name="Thang M."/>
            <person name="Chan C."/>
        </authorList>
    </citation>
    <scope>NUCLEOTIDE SEQUENCE [LARGE SCALE GENOMIC DNA]</scope>
</reference>
<sequence>MPRRRLVESPEADARSHGAKRQKQDWQRRGQERPSGSFFVFDNNYLTGSTAAEKLSADFALKATELAVKMLEDNAGSLRADEFLQSICQPLKGVELWQRHLEKTFGSTFTSCPARSRILGYLQQPKGLLEVKACLKANVPLHGVSQANCGIQACRDFYHELDKLKRGSKPLAEPGASLEEAPEADADPSADDAPSKLDMAMADATAEMDPEESAVVMMTSSFFDQIFLYDDEGSFNQSLKERVFPTWRVIFFVHVQTSRVSVSMKYLTLIAELVKTSKLERFVIEIPVGKRFDLLGAVQKKLLELFGAEGYVVSVTGANSSESLRLRCLHSACKHRPVKEADDVKMQLLNAGPGNDAVELPSGILVDDQEETEDINAFEQAVDDEEGPQTAQDNKIIQELFQHANQKFWLGVLDLCQADSANAVINLTSTVLLPNERAEELDREGALKEIANETKATVHLHDAVGGLHQICEGHRLLTLRGQRGAEIQAAVQAVLAKVKGRKSGTELKVLLPRFLASVVIGKRGANIKELQRETGTNVQVEAGDMGMDRVTTVSGSLTSICNALGRIHRFGTAEGEGDEEEAPEPDTELVRPLSGRDEGLENGRRSRTRTPEPAADLPSTPPAPWELKEHPEAPGEYYYLNTETGETTWERPEAKMPPPAPWTLQEHPEAPGEFYFLNEETGVTCWELPENER</sequence>
<feature type="region of interest" description="Disordered" evidence="2">
    <location>
        <begin position="573"/>
        <end position="634"/>
    </location>
</feature>
<dbReference type="InterPro" id="IPR004087">
    <property type="entry name" value="KH_dom"/>
</dbReference>
<dbReference type="Pfam" id="PF00397">
    <property type="entry name" value="WW"/>
    <property type="match status" value="1"/>
</dbReference>
<dbReference type="Proteomes" id="UP001642464">
    <property type="component" value="Unassembled WGS sequence"/>
</dbReference>
<feature type="region of interest" description="Disordered" evidence="2">
    <location>
        <begin position="169"/>
        <end position="195"/>
    </location>
</feature>
<comment type="caution">
    <text evidence="4">The sequence shown here is derived from an EMBL/GenBank/DDBJ whole genome shotgun (WGS) entry which is preliminary data.</text>
</comment>
<gene>
    <name evidence="4" type="ORF">SCF082_LOCUS46339</name>
</gene>
<dbReference type="Gene3D" id="3.30.310.210">
    <property type="match status" value="1"/>
</dbReference>
<feature type="domain" description="WW" evidence="3">
    <location>
        <begin position="656"/>
        <end position="691"/>
    </location>
</feature>
<dbReference type="InterPro" id="IPR036020">
    <property type="entry name" value="WW_dom_sf"/>
</dbReference>
<feature type="region of interest" description="Disordered" evidence="2">
    <location>
        <begin position="648"/>
        <end position="667"/>
    </location>
</feature>
<dbReference type="CDD" id="cd00201">
    <property type="entry name" value="WW"/>
    <property type="match status" value="2"/>
</dbReference>
<evidence type="ECO:0000259" key="3">
    <source>
        <dbReference type="PROSITE" id="PS50020"/>
    </source>
</evidence>
<dbReference type="EMBL" id="CAXAMM010041350">
    <property type="protein sequence ID" value="CAK9098899.1"/>
    <property type="molecule type" value="Genomic_DNA"/>
</dbReference>
<proteinExistence type="predicted"/>
<dbReference type="Gene3D" id="2.20.70.10">
    <property type="match status" value="1"/>
</dbReference>
<dbReference type="Pfam" id="PF00013">
    <property type="entry name" value="KH_1"/>
    <property type="match status" value="1"/>
</dbReference>
<dbReference type="SUPFAM" id="SSF51045">
    <property type="entry name" value="WW domain"/>
    <property type="match status" value="1"/>
</dbReference>
<dbReference type="SMART" id="SM00456">
    <property type="entry name" value="WW"/>
    <property type="match status" value="2"/>
</dbReference>
<evidence type="ECO:0000313" key="5">
    <source>
        <dbReference type="Proteomes" id="UP001642464"/>
    </source>
</evidence>
<dbReference type="PROSITE" id="PS50084">
    <property type="entry name" value="KH_TYPE_1"/>
    <property type="match status" value="1"/>
</dbReference>
<dbReference type="SUPFAM" id="SSF54791">
    <property type="entry name" value="Eukaryotic type KH-domain (KH-domain type I)"/>
    <property type="match status" value="1"/>
</dbReference>
<feature type="compositionally biased region" description="Basic and acidic residues" evidence="2">
    <location>
        <begin position="594"/>
        <end position="604"/>
    </location>
</feature>
<feature type="region of interest" description="Disordered" evidence="2">
    <location>
        <begin position="1"/>
        <end position="33"/>
    </location>
</feature>
<evidence type="ECO:0000256" key="2">
    <source>
        <dbReference type="SAM" id="MobiDB-lite"/>
    </source>
</evidence>
<dbReference type="PROSITE" id="PS50020">
    <property type="entry name" value="WW_DOMAIN_2"/>
    <property type="match status" value="2"/>
</dbReference>
<organism evidence="4 5">
    <name type="scientific">Durusdinium trenchii</name>
    <dbReference type="NCBI Taxonomy" id="1381693"/>
    <lineage>
        <taxon>Eukaryota</taxon>
        <taxon>Sar</taxon>
        <taxon>Alveolata</taxon>
        <taxon>Dinophyceae</taxon>
        <taxon>Suessiales</taxon>
        <taxon>Symbiodiniaceae</taxon>
        <taxon>Durusdinium</taxon>
    </lineage>
</organism>
<dbReference type="SMART" id="SM00322">
    <property type="entry name" value="KH"/>
    <property type="match status" value="1"/>
</dbReference>
<name>A0ABP0RFJ0_9DINO</name>
<protein>
    <submittedName>
        <fullName evidence="4">Tudor and KH domain-containing protein (Tudor domain-containing protein 2)</fullName>
    </submittedName>
</protein>
<feature type="compositionally biased region" description="Acidic residues" evidence="2">
    <location>
        <begin position="575"/>
        <end position="587"/>
    </location>
</feature>
<feature type="compositionally biased region" description="Basic and acidic residues" evidence="2">
    <location>
        <begin position="1"/>
        <end position="32"/>
    </location>
</feature>
<evidence type="ECO:0000313" key="4">
    <source>
        <dbReference type="EMBL" id="CAK9098899.1"/>
    </source>
</evidence>
<keyword evidence="1" id="KW-0694">RNA-binding</keyword>
<dbReference type="InterPro" id="IPR001202">
    <property type="entry name" value="WW_dom"/>
</dbReference>
<keyword evidence="5" id="KW-1185">Reference proteome</keyword>